<accession>X1R200</accession>
<name>X1R200_9ZZZZ</name>
<reference evidence="1" key="1">
    <citation type="journal article" date="2014" name="Front. Microbiol.">
        <title>High frequency of phylogenetically diverse reductive dehalogenase-homologous genes in deep subseafloor sedimentary metagenomes.</title>
        <authorList>
            <person name="Kawai M."/>
            <person name="Futagami T."/>
            <person name="Toyoda A."/>
            <person name="Takaki Y."/>
            <person name="Nishi S."/>
            <person name="Hori S."/>
            <person name="Arai W."/>
            <person name="Tsubouchi T."/>
            <person name="Morono Y."/>
            <person name="Uchiyama I."/>
            <person name="Ito T."/>
            <person name="Fujiyama A."/>
            <person name="Inagaki F."/>
            <person name="Takami H."/>
        </authorList>
    </citation>
    <scope>NUCLEOTIDE SEQUENCE</scope>
    <source>
        <strain evidence="1">Expedition CK06-06</strain>
    </source>
</reference>
<dbReference type="EMBL" id="BARW01007676">
    <property type="protein sequence ID" value="GAI74812.1"/>
    <property type="molecule type" value="Genomic_DNA"/>
</dbReference>
<proteinExistence type="predicted"/>
<evidence type="ECO:0000313" key="1">
    <source>
        <dbReference type="EMBL" id="GAI74812.1"/>
    </source>
</evidence>
<feature type="non-terminal residue" evidence="1">
    <location>
        <position position="101"/>
    </location>
</feature>
<sequence length="101" mass="12093">MSRYKQHERKSETVPLFCPLLKTCRQRMADLEEYERLKNKWTGYAKKQDEKAAEVRGSQIFYLEYKQGANERLEKMCPHVKREALGLFTKEPPYLQCQLFS</sequence>
<comment type="caution">
    <text evidence="1">The sequence shown here is derived from an EMBL/GenBank/DDBJ whole genome shotgun (WGS) entry which is preliminary data.</text>
</comment>
<protein>
    <submittedName>
        <fullName evidence="1">Uncharacterized protein</fullName>
    </submittedName>
</protein>
<organism evidence="1">
    <name type="scientific">marine sediment metagenome</name>
    <dbReference type="NCBI Taxonomy" id="412755"/>
    <lineage>
        <taxon>unclassified sequences</taxon>
        <taxon>metagenomes</taxon>
        <taxon>ecological metagenomes</taxon>
    </lineage>
</organism>
<gene>
    <name evidence="1" type="ORF">S12H4_15913</name>
</gene>
<dbReference type="AlphaFoldDB" id="X1R200"/>